<evidence type="ECO:0000313" key="1">
    <source>
        <dbReference type="EMBL" id="TNN26196.1"/>
    </source>
</evidence>
<organism evidence="1 2">
    <name type="scientific">Liparis tanakae</name>
    <name type="common">Tanaka's snailfish</name>
    <dbReference type="NCBI Taxonomy" id="230148"/>
    <lineage>
        <taxon>Eukaryota</taxon>
        <taxon>Metazoa</taxon>
        <taxon>Chordata</taxon>
        <taxon>Craniata</taxon>
        <taxon>Vertebrata</taxon>
        <taxon>Euteleostomi</taxon>
        <taxon>Actinopterygii</taxon>
        <taxon>Neopterygii</taxon>
        <taxon>Teleostei</taxon>
        <taxon>Neoteleostei</taxon>
        <taxon>Acanthomorphata</taxon>
        <taxon>Eupercaria</taxon>
        <taxon>Perciformes</taxon>
        <taxon>Cottioidei</taxon>
        <taxon>Cottales</taxon>
        <taxon>Liparidae</taxon>
        <taxon>Liparis</taxon>
    </lineage>
</organism>
<dbReference type="Pfam" id="PF19057">
    <property type="entry name" value="PH_19"/>
    <property type="match status" value="1"/>
</dbReference>
<name>A0A4Z2EBH6_9TELE</name>
<keyword evidence="2" id="KW-1185">Reference proteome</keyword>
<evidence type="ECO:0000313" key="2">
    <source>
        <dbReference type="Proteomes" id="UP000314294"/>
    </source>
</evidence>
<sequence>MWAGGAGTEDGRREETLLSIHSSRAFLGPPRLYQELQELQHDLSVVEEVTLLVGTLQGMYQVPTRHFLLHRHCVSYNIYTLPFKSLGSPTQTMLCFP</sequence>
<dbReference type="EMBL" id="SRLO01010767">
    <property type="protein sequence ID" value="TNN26196.1"/>
    <property type="molecule type" value="Genomic_DNA"/>
</dbReference>
<dbReference type="AlphaFoldDB" id="A0A4Z2EBH6"/>
<gene>
    <name evidence="1" type="ORF">EYF80_063667</name>
</gene>
<accession>A0A4Z2EBH6</accession>
<reference evidence="1 2" key="1">
    <citation type="submission" date="2019-03" db="EMBL/GenBank/DDBJ databases">
        <title>First draft genome of Liparis tanakae, snailfish: a comprehensive survey of snailfish specific genes.</title>
        <authorList>
            <person name="Kim W."/>
            <person name="Song I."/>
            <person name="Jeong J.-H."/>
            <person name="Kim D."/>
            <person name="Kim S."/>
            <person name="Ryu S."/>
            <person name="Song J.Y."/>
            <person name="Lee S.K."/>
        </authorList>
    </citation>
    <scope>NUCLEOTIDE SEQUENCE [LARGE SCALE GENOMIC DNA]</scope>
    <source>
        <tissue evidence="1">Muscle</tissue>
    </source>
</reference>
<comment type="caution">
    <text evidence="1">The sequence shown here is derived from an EMBL/GenBank/DDBJ whole genome shotgun (WGS) entry which is preliminary data.</text>
</comment>
<proteinExistence type="predicted"/>
<dbReference type="Proteomes" id="UP000314294">
    <property type="component" value="Unassembled WGS sequence"/>
</dbReference>
<protein>
    <submittedName>
        <fullName evidence="1">Rho guanine nucleotide exchange factor 10-like protein</fullName>
    </submittedName>
</protein>